<feature type="chain" id="PRO_5023874639" evidence="1">
    <location>
        <begin position="27"/>
        <end position="115"/>
    </location>
</feature>
<organism evidence="2 3">
    <name type="scientific">Eragrostis curvula</name>
    <name type="common">weeping love grass</name>
    <dbReference type="NCBI Taxonomy" id="38414"/>
    <lineage>
        <taxon>Eukaryota</taxon>
        <taxon>Viridiplantae</taxon>
        <taxon>Streptophyta</taxon>
        <taxon>Embryophyta</taxon>
        <taxon>Tracheophyta</taxon>
        <taxon>Spermatophyta</taxon>
        <taxon>Magnoliopsida</taxon>
        <taxon>Liliopsida</taxon>
        <taxon>Poales</taxon>
        <taxon>Poaceae</taxon>
        <taxon>PACMAD clade</taxon>
        <taxon>Chloridoideae</taxon>
        <taxon>Eragrostideae</taxon>
        <taxon>Eragrostidinae</taxon>
        <taxon>Eragrostis</taxon>
    </lineage>
</organism>
<reference evidence="2 3" key="1">
    <citation type="journal article" date="2019" name="Sci. Rep.">
        <title>A high-quality genome of Eragrostis curvula grass provides insights into Poaceae evolution and supports new strategies to enhance forage quality.</title>
        <authorList>
            <person name="Carballo J."/>
            <person name="Santos B.A.C.M."/>
            <person name="Zappacosta D."/>
            <person name="Garbus I."/>
            <person name="Selva J.P."/>
            <person name="Gallo C.A."/>
            <person name="Diaz A."/>
            <person name="Albertini E."/>
            <person name="Caccamo M."/>
            <person name="Echenique V."/>
        </authorList>
    </citation>
    <scope>NUCLEOTIDE SEQUENCE [LARGE SCALE GENOMIC DNA]</scope>
    <source>
        <strain evidence="3">cv. Victoria</strain>
        <tissue evidence="2">Leaf</tissue>
    </source>
</reference>
<sequence>MVKLQLGVPLCMAFLMALLVVSAIHAVPAQAGLYHFSAPLRSESAGAGRLFSAGPSRQDAFFCWGSRRGLIPPAMPLKTGLSSASCAVLQPSCSTASLVPSLPSCIQSLRYGQVD</sequence>
<comment type="caution">
    <text evidence="2">The sequence shown here is derived from an EMBL/GenBank/DDBJ whole genome shotgun (WGS) entry which is preliminary data.</text>
</comment>
<dbReference type="Gramene" id="TVU31621">
    <property type="protein sequence ID" value="TVU31621"/>
    <property type="gene ID" value="EJB05_23316"/>
</dbReference>
<gene>
    <name evidence="2" type="ORF">EJB05_23316</name>
</gene>
<proteinExistence type="predicted"/>
<feature type="non-terminal residue" evidence="2">
    <location>
        <position position="1"/>
    </location>
</feature>
<protein>
    <submittedName>
        <fullName evidence="2">Uncharacterized protein</fullName>
    </submittedName>
</protein>
<evidence type="ECO:0000313" key="2">
    <source>
        <dbReference type="EMBL" id="TVU31621.1"/>
    </source>
</evidence>
<keyword evidence="3" id="KW-1185">Reference proteome</keyword>
<evidence type="ECO:0000256" key="1">
    <source>
        <dbReference type="SAM" id="SignalP"/>
    </source>
</evidence>
<dbReference type="AlphaFoldDB" id="A0A5J9V827"/>
<name>A0A5J9V827_9POAL</name>
<dbReference type="Proteomes" id="UP000324897">
    <property type="component" value="Chromosome 1"/>
</dbReference>
<keyword evidence="1" id="KW-0732">Signal</keyword>
<dbReference type="EMBL" id="RWGY01000011">
    <property type="protein sequence ID" value="TVU31621.1"/>
    <property type="molecule type" value="Genomic_DNA"/>
</dbReference>
<evidence type="ECO:0000313" key="3">
    <source>
        <dbReference type="Proteomes" id="UP000324897"/>
    </source>
</evidence>
<accession>A0A5J9V827</accession>
<feature type="signal peptide" evidence="1">
    <location>
        <begin position="1"/>
        <end position="26"/>
    </location>
</feature>